<sequence length="199" mass="23102">MFRMMMELKQFIMAKLSPTLTMETIMTNFDKTANTESFFYSNQRQRFYYCSSTENFGQIHSIIIPSYRQYCHSVRITNTEKHKKIHKNLIINGNCLDNNSSSHYNHWSFIIIFVAIIFMFAEIVSSMATLSTKSMTMETSTIPFSMETSSLATISTLSSKSSSIKQFLKLAVYELEHFNNKTFHALTFGDLYDNLQCLK</sequence>
<accession>A0A922HSQ5</accession>
<keyword evidence="1" id="KW-0472">Membrane</keyword>
<organism evidence="2 3">
    <name type="scientific">Dermatophagoides farinae</name>
    <name type="common">American house dust mite</name>
    <dbReference type="NCBI Taxonomy" id="6954"/>
    <lineage>
        <taxon>Eukaryota</taxon>
        <taxon>Metazoa</taxon>
        <taxon>Ecdysozoa</taxon>
        <taxon>Arthropoda</taxon>
        <taxon>Chelicerata</taxon>
        <taxon>Arachnida</taxon>
        <taxon>Acari</taxon>
        <taxon>Acariformes</taxon>
        <taxon>Sarcoptiformes</taxon>
        <taxon>Astigmata</taxon>
        <taxon>Psoroptidia</taxon>
        <taxon>Analgoidea</taxon>
        <taxon>Pyroglyphidae</taxon>
        <taxon>Dermatophagoidinae</taxon>
        <taxon>Dermatophagoides</taxon>
    </lineage>
</organism>
<dbReference type="AlphaFoldDB" id="A0A922HSQ5"/>
<keyword evidence="1" id="KW-1133">Transmembrane helix</keyword>
<proteinExistence type="predicted"/>
<keyword evidence="3" id="KW-1185">Reference proteome</keyword>
<reference evidence="2" key="1">
    <citation type="submission" date="2013-05" db="EMBL/GenBank/DDBJ databases">
        <authorList>
            <person name="Yim A.K.Y."/>
            <person name="Chan T.F."/>
            <person name="Ji K.M."/>
            <person name="Liu X.Y."/>
            <person name="Zhou J.W."/>
            <person name="Li R.Q."/>
            <person name="Yang K.Y."/>
            <person name="Li J."/>
            <person name="Li M."/>
            <person name="Law P.T.W."/>
            <person name="Wu Y.L."/>
            <person name="Cai Z.L."/>
            <person name="Qin H."/>
            <person name="Bao Y."/>
            <person name="Leung R.K.K."/>
            <person name="Ng P.K.S."/>
            <person name="Zou J."/>
            <person name="Zhong X.J."/>
            <person name="Ran P.X."/>
            <person name="Zhong N.S."/>
            <person name="Liu Z.G."/>
            <person name="Tsui S.K.W."/>
        </authorList>
    </citation>
    <scope>NUCLEOTIDE SEQUENCE</scope>
    <source>
        <strain evidence="2">Derf</strain>
        <tissue evidence="2">Whole organism</tissue>
    </source>
</reference>
<dbReference type="EMBL" id="ASGP02000005">
    <property type="protein sequence ID" value="KAH9506551.1"/>
    <property type="molecule type" value="Genomic_DNA"/>
</dbReference>
<gene>
    <name evidence="2" type="ORF">DERF_011276</name>
</gene>
<feature type="transmembrane region" description="Helical" evidence="1">
    <location>
        <begin position="107"/>
        <end position="130"/>
    </location>
</feature>
<reference evidence="2" key="2">
    <citation type="journal article" date="2022" name="Res Sq">
        <title>Comparative Genomics Reveals Insights into the Divergent Evolution of Astigmatic Mites and Household Pest Adaptations.</title>
        <authorList>
            <person name="Xiong Q."/>
            <person name="Wan A.T.-Y."/>
            <person name="Liu X.-Y."/>
            <person name="Fung C.S.-H."/>
            <person name="Xiao X."/>
            <person name="Malainual N."/>
            <person name="Hou J."/>
            <person name="Wang L."/>
            <person name="Wang M."/>
            <person name="Yang K."/>
            <person name="Cui Y."/>
            <person name="Leung E."/>
            <person name="Nong W."/>
            <person name="Shin S.-K."/>
            <person name="Au S."/>
            <person name="Jeong K.Y."/>
            <person name="Chew F.T."/>
            <person name="Hui J."/>
            <person name="Leung T.F."/>
            <person name="Tungtrongchitr A."/>
            <person name="Zhong N."/>
            <person name="Liu Z."/>
            <person name="Tsui S."/>
        </authorList>
    </citation>
    <scope>NUCLEOTIDE SEQUENCE</scope>
    <source>
        <strain evidence="2">Derf</strain>
        <tissue evidence="2">Whole organism</tissue>
    </source>
</reference>
<comment type="caution">
    <text evidence="2">The sequence shown here is derived from an EMBL/GenBank/DDBJ whole genome shotgun (WGS) entry which is preliminary data.</text>
</comment>
<dbReference type="Proteomes" id="UP000790347">
    <property type="component" value="Unassembled WGS sequence"/>
</dbReference>
<name>A0A922HSQ5_DERFA</name>
<evidence type="ECO:0000313" key="2">
    <source>
        <dbReference type="EMBL" id="KAH9506551.1"/>
    </source>
</evidence>
<protein>
    <submittedName>
        <fullName evidence="2">Uncharacterized protein</fullName>
    </submittedName>
</protein>
<evidence type="ECO:0000313" key="3">
    <source>
        <dbReference type="Proteomes" id="UP000790347"/>
    </source>
</evidence>
<evidence type="ECO:0000256" key="1">
    <source>
        <dbReference type="SAM" id="Phobius"/>
    </source>
</evidence>
<keyword evidence="1" id="KW-0812">Transmembrane</keyword>